<dbReference type="AlphaFoldDB" id="A0A812E6E1"/>
<evidence type="ECO:0000313" key="6">
    <source>
        <dbReference type="Proteomes" id="UP000597762"/>
    </source>
</evidence>
<reference evidence="5" key="1">
    <citation type="submission" date="2021-01" db="EMBL/GenBank/DDBJ databases">
        <authorList>
            <person name="Li R."/>
            <person name="Bekaert M."/>
        </authorList>
    </citation>
    <scope>NUCLEOTIDE SEQUENCE</scope>
    <source>
        <strain evidence="5">Farmed</strain>
    </source>
</reference>
<dbReference type="InterPro" id="IPR006614">
    <property type="entry name" value="Peroxin/Ferlin"/>
</dbReference>
<dbReference type="Pfam" id="PF19193">
    <property type="entry name" value="Tectonin"/>
    <property type="match status" value="2"/>
</dbReference>
<dbReference type="InterPro" id="IPR006624">
    <property type="entry name" value="Beta-propeller_rpt_TECPR"/>
</dbReference>
<dbReference type="PANTHER" id="PTHR23250:SF1">
    <property type="entry name" value="TECTONIN BETA-PROPELLER REPEAT-CONTAINING PROTEIN 1"/>
    <property type="match status" value="1"/>
</dbReference>
<evidence type="ECO:0000256" key="2">
    <source>
        <dbReference type="ARBA" id="ARBA00022737"/>
    </source>
</evidence>
<dbReference type="OrthoDB" id="72441at2759"/>
<dbReference type="Pfam" id="PF06398">
    <property type="entry name" value="Pex24p"/>
    <property type="match status" value="1"/>
</dbReference>
<evidence type="ECO:0000259" key="3">
    <source>
        <dbReference type="SMART" id="SM00693"/>
    </source>
</evidence>
<evidence type="ECO:0000256" key="1">
    <source>
        <dbReference type="ARBA" id="ARBA00005966"/>
    </source>
</evidence>
<dbReference type="SMART" id="SM00706">
    <property type="entry name" value="TECPR"/>
    <property type="match status" value="9"/>
</dbReference>
<evidence type="ECO:0000259" key="4">
    <source>
        <dbReference type="SMART" id="SM00694"/>
    </source>
</evidence>
<protein>
    <submittedName>
        <fullName evidence="5">TECPR1</fullName>
    </submittedName>
</protein>
<feature type="domain" description="Peroxin/Ferlin" evidence="3">
    <location>
        <begin position="61"/>
        <end position="123"/>
    </location>
</feature>
<sequence length="1172" mass="131906">MISVKHETSLKLINIPGKYQMNDPSSTRDTPTEKESVDQWELANACCYHQIYVYVYPLDIPIRIQDKTYENERWTPVNGFSGKNLLPTDRKNWSDENGEGYYPKESFQLPSQYWEWEGGWIVDENFRGHLTDRGGWQYAANFPSYWTQDIKWNSCVRKRKWIRFRRYTAVDSWAKVPDLTIQSHKEAFIDVSVGGFELPNQPLGHLCVWAVTVDGQVFVRSGVSRDCPEGKEWCHINTNGQSIINISVGPTGRVWAVTWDGTAYVRIGLSRDCIYGNQWIEVDPPSATSKLMQVAVGKNAVWALSRDGQVWFRKGIQENDLENDLTALTGSVWVEMVGLMSVISIGPNDQVFGIGLNSEAVYYRFGVKPDELSGKTWQPLQINLPPERQSMSDTDSVSAAFLGHSSSADNSFDITGSTPCVNLDENSAECATFYSHQMIREQLFGKEYDYNMEGYPPMIGGSLPGRFPDDEPNAAEALMSRSEGSIWYEGNSCKTSIYNPGDIDVIQVGSPQAASNHLTSPTIIPYRRRDEEQDIFSGDSEKLTWRWISAMSCLIDKPSSVCWFTSRRQGTGSTSSIIDDTTILLPPSLRTNILQKLQARNYKEVTQFSHLEHAVEKVSWIKKGNLHWLENVQKSKWVECSVEFEQGMDSVCDPSTFTIHYVVKTNHMHLQILLSEVLCTCRVSEPNRQNLMAVHVTPEVSHTSPILLSATNEAEIDDWVSTINIASVSKHRYLSLGVQPGAVWSTMVRGDIFVYDPTNSMLDSGSSGTLKNSCPKWIPVGGHLHLVETNPLNVSWGIGYDSTAWVYTGGFGGDILKSVSDASWRVHPQSDVRSVFIYENQKWTPPYGYSNRGFMADGHDWSDRSGRYKRTKENTQLPSGQWVWMADWAIDYSVPGEVDPEGWQYSTDFHRPFHRRKGWTDTVRRRRWYRKCKISTRGPLLEIGPTKLLDISIQVADLHLTDNQSLYLQAIAVWAVGWNGDVLCRRGVTPSTPQGSYWQHIATATDQPFQAISVGGEFRVWAIAKDGSAWFRCGVSLSNPAGNCWFHVIPPPPSDHVLHQISVGVTSVWAVDIQGNLWFRNDITPIFPEGTCWTKVASLVRRVSVGPKDQVWVVVDANFMKSGCEGGSVYQRMGITAECPTGTGWQKVIGGGWQHVSIRGCMEDLIVPALSI</sequence>
<dbReference type="GO" id="GO:0098588">
    <property type="term" value="C:bounding membrane of organelle"/>
    <property type="evidence" value="ECO:0007669"/>
    <property type="project" value="UniProtKB-ARBA"/>
</dbReference>
<keyword evidence="2" id="KW-0677">Repeat</keyword>
<feature type="domain" description="Peroxin/Ferlin" evidence="4">
    <location>
        <begin position="902"/>
        <end position="935"/>
    </location>
</feature>
<gene>
    <name evidence="5" type="ORF">SPHA_67939</name>
</gene>
<proteinExistence type="inferred from homology"/>
<dbReference type="EMBL" id="CAHIKZ030004929">
    <property type="protein sequence ID" value="CAE1317371.1"/>
    <property type="molecule type" value="Genomic_DNA"/>
</dbReference>
<accession>A0A812E6E1</accession>
<feature type="domain" description="Peroxin/Ferlin" evidence="4">
    <location>
        <begin position="135"/>
        <end position="168"/>
    </location>
</feature>
<comment type="similarity">
    <text evidence="1">Belongs to the TECPR1 family.</text>
</comment>
<dbReference type="InterPro" id="IPR010482">
    <property type="entry name" value="TECPR1-like_DysF"/>
</dbReference>
<dbReference type="GO" id="GO:0005737">
    <property type="term" value="C:cytoplasm"/>
    <property type="evidence" value="ECO:0007669"/>
    <property type="project" value="UniProtKB-ARBA"/>
</dbReference>
<feature type="domain" description="Peroxin/Ferlin" evidence="3">
    <location>
        <begin position="830"/>
        <end position="891"/>
    </location>
</feature>
<evidence type="ECO:0000313" key="5">
    <source>
        <dbReference type="EMBL" id="CAE1317371.1"/>
    </source>
</evidence>
<dbReference type="PANTHER" id="PTHR23250">
    <property type="entry name" value="DYSFERLIN-RELATED"/>
    <property type="match status" value="1"/>
</dbReference>
<keyword evidence="6" id="KW-1185">Reference proteome</keyword>
<name>A0A812E6E1_ACAPH</name>
<comment type="caution">
    <text evidence="5">The sequence shown here is derived from an EMBL/GenBank/DDBJ whole genome shotgun (WGS) entry which is preliminary data.</text>
</comment>
<dbReference type="SMART" id="SM00694">
    <property type="entry name" value="DysFC"/>
    <property type="match status" value="2"/>
</dbReference>
<dbReference type="SMART" id="SM00693">
    <property type="entry name" value="DysFN"/>
    <property type="match status" value="2"/>
</dbReference>
<dbReference type="InterPro" id="IPR051513">
    <property type="entry name" value="Tectonin_beta-prop"/>
</dbReference>
<dbReference type="Pfam" id="PF06462">
    <property type="entry name" value="Hyd_WA"/>
    <property type="match status" value="4"/>
</dbReference>
<organism evidence="5 6">
    <name type="scientific">Acanthosepion pharaonis</name>
    <name type="common">Pharaoh cuttlefish</name>
    <name type="synonym">Sepia pharaonis</name>
    <dbReference type="NCBI Taxonomy" id="158019"/>
    <lineage>
        <taxon>Eukaryota</taxon>
        <taxon>Metazoa</taxon>
        <taxon>Spiralia</taxon>
        <taxon>Lophotrochozoa</taxon>
        <taxon>Mollusca</taxon>
        <taxon>Cephalopoda</taxon>
        <taxon>Coleoidea</taxon>
        <taxon>Decapodiformes</taxon>
        <taxon>Sepiida</taxon>
        <taxon>Sepiina</taxon>
        <taxon>Sepiidae</taxon>
        <taxon>Acanthosepion</taxon>
    </lineage>
</organism>
<dbReference type="Proteomes" id="UP000597762">
    <property type="component" value="Unassembled WGS sequence"/>
</dbReference>